<keyword evidence="7" id="KW-0539">Nucleus</keyword>
<dbReference type="AlphaFoldDB" id="A0A8H6AI71"/>
<evidence type="ECO:0000256" key="7">
    <source>
        <dbReference type="ARBA" id="ARBA00023242"/>
    </source>
</evidence>
<keyword evidence="2" id="KW-0479">Metal-binding</keyword>
<reference evidence="10 11" key="1">
    <citation type="journal article" date="2020" name="Phytopathology">
        <title>A high-quality genome resource of Botrytis fragariae, a new and rapidly spreading fungal pathogen causing strawberry gray mold in the U.S.A.</title>
        <authorList>
            <person name="Wu Y."/>
            <person name="Saski C.A."/>
            <person name="Schnabel G."/>
            <person name="Xiao S."/>
            <person name="Hu M."/>
        </authorList>
    </citation>
    <scope>NUCLEOTIDE SEQUENCE [LARGE SCALE GENOMIC DNA]</scope>
    <source>
        <strain evidence="10 11">BVB16</strain>
    </source>
</reference>
<keyword evidence="4" id="KW-0862">Zinc</keyword>
<organism evidence="10 11">
    <name type="scientific">Botrytis fragariae</name>
    <dbReference type="NCBI Taxonomy" id="1964551"/>
    <lineage>
        <taxon>Eukaryota</taxon>
        <taxon>Fungi</taxon>
        <taxon>Dikarya</taxon>
        <taxon>Ascomycota</taxon>
        <taxon>Pezizomycotina</taxon>
        <taxon>Leotiomycetes</taxon>
        <taxon>Helotiales</taxon>
        <taxon>Sclerotiniaceae</taxon>
        <taxon>Botrytis</taxon>
    </lineage>
</organism>
<evidence type="ECO:0000256" key="3">
    <source>
        <dbReference type="ARBA" id="ARBA00022771"/>
    </source>
</evidence>
<evidence type="ECO:0000259" key="9">
    <source>
        <dbReference type="PROSITE" id="PS50157"/>
    </source>
</evidence>
<evidence type="ECO:0000313" key="11">
    <source>
        <dbReference type="Proteomes" id="UP000531561"/>
    </source>
</evidence>
<evidence type="ECO:0000256" key="1">
    <source>
        <dbReference type="ARBA" id="ARBA00004123"/>
    </source>
</evidence>
<name>A0A8H6AI71_9HELO</name>
<evidence type="ECO:0000313" key="10">
    <source>
        <dbReference type="EMBL" id="KAF5867688.1"/>
    </source>
</evidence>
<sequence>MCRFREDQCCCQHVNRDLPHEPGYVTTNYILPSYGCSNLTHEAYNINLSHYSQSGEASPIGSESTHQLQEPDIAYFNGYAPPTQSFYTSTEKLHDSPSLSPYPGAFTNNARSHGLSVGSIKQSHLGNEAIQSSIAKPGQSIEPGLGWSGLGNPDAQRSLNITHPSSINLALMKSSQAFPPSGCDLSEYANNLKQDQSQQNNFVASVNEGVQVAPEDNSRINQADIVLRVPRPSDTSEAHYLFVNRAPSQYSSSYSNHNSQIQEPFTVVATNQQPADLDNQNQYSPSGAISDTRQFPYKCPYEKCKSKDKKIFTGYSDWQAHWYRAHEKRFSCSMCNAIFGTDAEVRRHSTAIHPNGPKEFTCKVRRCAGRSQEFNRKHRLKEHMEKWHGYYYCSAMYCSRGPGHGFKHQTLLNEHLIKSHGHGGFSKTVQDAEKLFISSYLSAIPHLWPSKEPPIEIKSRRFCLEDYLESHTAMTRRNFDQSNCDNSGHESASHRTYSTYSSAYSDGQCPNSAKVPRSCFDNDVHGNVVLRDFTSSLPDLIELDCAYSNRGIAQIFPNEEWFPNAPNLPSSSADCEFSVSNFTCDPTIQSSFVPTICDSQIFEDFDFDDSWLAGDISSPSLPYDEQFQFCSQTSSCKNLSNISTGAGTSVQGSKYAEFLESNFCGPAQCPWVECTSRATFATLKAFSKHLKNIHLRPLVCDHDGCGYQKPFRNKYDLERHRQTAHVRARNHECPFLHCGNIGFARKDKLWVHIRECHDKPSTVSTCPVIHCGKEVKTPVSEHIQKEHGSFECGLSTCGTKQSRFTDIQLESHLRSAHGLNFGEASKAVGAAKKASDKTIRIRELYTKSEIRECAICSP</sequence>
<evidence type="ECO:0000256" key="5">
    <source>
        <dbReference type="ARBA" id="ARBA00023015"/>
    </source>
</evidence>
<comment type="caution">
    <text evidence="10">The sequence shown here is derived from an EMBL/GenBank/DDBJ whole genome shotgun (WGS) entry which is preliminary data.</text>
</comment>
<keyword evidence="5" id="KW-0805">Transcription regulation</keyword>
<dbReference type="SMART" id="SM00355">
    <property type="entry name" value="ZnF_C2H2"/>
    <property type="match status" value="9"/>
</dbReference>
<dbReference type="PANTHER" id="PTHR46179:SF13">
    <property type="entry name" value="C2H2-TYPE DOMAIN-CONTAINING PROTEIN"/>
    <property type="match status" value="1"/>
</dbReference>
<keyword evidence="11" id="KW-1185">Reference proteome</keyword>
<dbReference type="GO" id="GO:0006357">
    <property type="term" value="P:regulation of transcription by RNA polymerase II"/>
    <property type="evidence" value="ECO:0007669"/>
    <property type="project" value="TreeGrafter"/>
</dbReference>
<dbReference type="GO" id="GO:0005634">
    <property type="term" value="C:nucleus"/>
    <property type="evidence" value="ECO:0007669"/>
    <property type="project" value="UniProtKB-SubCell"/>
</dbReference>
<evidence type="ECO:0000256" key="6">
    <source>
        <dbReference type="ARBA" id="ARBA00023163"/>
    </source>
</evidence>
<accession>A0A8H6AI71</accession>
<dbReference type="RefSeq" id="XP_037186637.1">
    <property type="nucleotide sequence ID" value="XM_037340994.1"/>
</dbReference>
<dbReference type="PROSITE" id="PS00028">
    <property type="entry name" value="ZINC_FINGER_C2H2_1"/>
    <property type="match status" value="1"/>
</dbReference>
<keyword evidence="6" id="KW-0804">Transcription</keyword>
<evidence type="ECO:0000256" key="2">
    <source>
        <dbReference type="ARBA" id="ARBA00022723"/>
    </source>
</evidence>
<dbReference type="GO" id="GO:0008270">
    <property type="term" value="F:zinc ion binding"/>
    <property type="evidence" value="ECO:0007669"/>
    <property type="project" value="UniProtKB-KW"/>
</dbReference>
<dbReference type="EMBL" id="JABFCT010000028">
    <property type="protein sequence ID" value="KAF5867688.1"/>
    <property type="molecule type" value="Genomic_DNA"/>
</dbReference>
<gene>
    <name evidence="10" type="ORF">Bfra_010657</name>
</gene>
<protein>
    <submittedName>
        <fullName evidence="10">Putative transcription factor c2h2 protein</fullName>
    </submittedName>
</protein>
<evidence type="ECO:0000256" key="4">
    <source>
        <dbReference type="ARBA" id="ARBA00022833"/>
    </source>
</evidence>
<dbReference type="InterPro" id="IPR013087">
    <property type="entry name" value="Znf_C2H2_type"/>
</dbReference>
<dbReference type="GeneID" id="59264686"/>
<proteinExistence type="predicted"/>
<keyword evidence="3 8" id="KW-0863">Zinc-finger</keyword>
<dbReference type="InterPro" id="IPR051061">
    <property type="entry name" value="Zinc_finger_trans_reg"/>
</dbReference>
<evidence type="ECO:0000256" key="8">
    <source>
        <dbReference type="PROSITE-ProRule" id="PRU00042"/>
    </source>
</evidence>
<feature type="domain" description="C2H2-type" evidence="9">
    <location>
        <begin position="330"/>
        <end position="358"/>
    </location>
</feature>
<dbReference type="Gene3D" id="3.30.160.60">
    <property type="entry name" value="Classic Zinc Finger"/>
    <property type="match status" value="2"/>
</dbReference>
<comment type="subcellular location">
    <subcellularLocation>
        <location evidence="1">Nucleus</location>
    </subcellularLocation>
</comment>
<dbReference type="OrthoDB" id="2687452at2759"/>
<dbReference type="PANTHER" id="PTHR46179">
    <property type="entry name" value="ZINC FINGER PROTEIN"/>
    <property type="match status" value="1"/>
</dbReference>
<dbReference type="PROSITE" id="PS50157">
    <property type="entry name" value="ZINC_FINGER_C2H2_2"/>
    <property type="match status" value="1"/>
</dbReference>
<dbReference type="Proteomes" id="UP000531561">
    <property type="component" value="Unassembled WGS sequence"/>
</dbReference>